<organism evidence="4 5">
    <name type="scientific">Phlebotomus papatasi</name>
    <name type="common">Sandfly</name>
    <dbReference type="NCBI Taxonomy" id="29031"/>
    <lineage>
        <taxon>Eukaryota</taxon>
        <taxon>Metazoa</taxon>
        <taxon>Ecdysozoa</taxon>
        <taxon>Arthropoda</taxon>
        <taxon>Hexapoda</taxon>
        <taxon>Insecta</taxon>
        <taxon>Pterygota</taxon>
        <taxon>Neoptera</taxon>
        <taxon>Endopterygota</taxon>
        <taxon>Diptera</taxon>
        <taxon>Nematocera</taxon>
        <taxon>Psychodoidea</taxon>
        <taxon>Psychodidae</taxon>
        <taxon>Phlebotomus</taxon>
        <taxon>Phlebotomus</taxon>
    </lineage>
</organism>
<dbReference type="EMBL" id="AJVK01011579">
    <property type="status" value="NOT_ANNOTATED_CDS"/>
    <property type="molecule type" value="Genomic_DNA"/>
</dbReference>
<dbReference type="PANTHER" id="PTHR10416:SF0">
    <property type="entry name" value="DNA POLYMERASE DELTA SUBUNIT 2"/>
    <property type="match status" value="1"/>
</dbReference>
<reference evidence="4" key="1">
    <citation type="submission" date="2022-08" db="UniProtKB">
        <authorList>
            <consortium name="EnsemblMetazoa"/>
        </authorList>
    </citation>
    <scope>IDENTIFICATION</scope>
    <source>
        <strain evidence="4">Israel</strain>
    </source>
</reference>
<dbReference type="Proteomes" id="UP000092462">
    <property type="component" value="Unassembled WGS sequence"/>
</dbReference>
<dbReference type="AlphaFoldDB" id="A0A1B0D4R2"/>
<proteinExistence type="inferred from homology"/>
<dbReference type="InterPro" id="IPR007185">
    <property type="entry name" value="DNA_pol_a/d/e_bsu"/>
</dbReference>
<evidence type="ECO:0000256" key="2">
    <source>
        <dbReference type="ARBA" id="ARBA00022705"/>
    </source>
</evidence>
<dbReference type="VEuPathDB" id="VectorBase:PPAPM1_008158"/>
<evidence type="ECO:0000256" key="1">
    <source>
        <dbReference type="ARBA" id="ARBA00006035"/>
    </source>
</evidence>
<comment type="similarity">
    <text evidence="1">Belongs to the DNA polymerase delta/II small subunit family.</text>
</comment>
<feature type="domain" description="DNA polymerase alpha/delta/epsilon subunit B" evidence="3">
    <location>
        <begin position="33"/>
        <end position="244"/>
    </location>
</feature>
<dbReference type="EnsemblMetazoa" id="PPAI002470-RA">
    <property type="protein sequence ID" value="PPAI002470-PA"/>
    <property type="gene ID" value="PPAI002470"/>
</dbReference>
<evidence type="ECO:0000313" key="4">
    <source>
        <dbReference type="EnsemblMetazoa" id="PPAI002470-PA"/>
    </source>
</evidence>
<keyword evidence="2" id="KW-0235">DNA replication</keyword>
<accession>A0A1B0D4R2</accession>
<dbReference type="GO" id="GO:0003677">
    <property type="term" value="F:DNA binding"/>
    <property type="evidence" value="ECO:0007669"/>
    <property type="project" value="InterPro"/>
</dbReference>
<dbReference type="VEuPathDB" id="VectorBase:PPAI002470"/>
<dbReference type="InterPro" id="IPR024826">
    <property type="entry name" value="DNA_pol_delta/II_ssu"/>
</dbReference>
<sequence>HILEQGRFHVDEILFYESGPQKPLKSLDNSPCIVLVSGLNMTHADNLHLPLEVFQQWLFGNLWGEECKDFDPSSVVRVILAGNSVKNEDNRVESLDLEQQATADDINGVKFLDQFIAEISQSVHVDIMPGEFDPTSSLLPQPPIHMLLLPKSSQLKSCQSVPNPYACEIAGRSILGMSGQNIDDILRYSQIPDALSALKATFKWGHIVPTCPDTKFAYPILGKDPFVIDDCPHVYFAGNCPEYQTELIKDSAGRQIRLICVYLMLQLPKNKPNHHKHSQTIKQFKR</sequence>
<dbReference type="Pfam" id="PF04042">
    <property type="entry name" value="DNA_pol_E_B"/>
    <property type="match status" value="1"/>
</dbReference>
<protein>
    <recommendedName>
        <fullName evidence="3">DNA polymerase alpha/delta/epsilon subunit B domain-containing protein</fullName>
    </recommendedName>
</protein>
<dbReference type="GO" id="GO:0043625">
    <property type="term" value="C:delta DNA polymerase complex"/>
    <property type="evidence" value="ECO:0007669"/>
    <property type="project" value="TreeGrafter"/>
</dbReference>
<dbReference type="GO" id="GO:0006271">
    <property type="term" value="P:DNA strand elongation involved in DNA replication"/>
    <property type="evidence" value="ECO:0007669"/>
    <property type="project" value="TreeGrafter"/>
</dbReference>
<dbReference type="Gene3D" id="3.60.21.50">
    <property type="match status" value="1"/>
</dbReference>
<dbReference type="PANTHER" id="PTHR10416">
    <property type="entry name" value="DNA POLYMERASE DELTA SUBUNIT 2"/>
    <property type="match status" value="1"/>
</dbReference>
<keyword evidence="5" id="KW-1185">Reference proteome</keyword>
<evidence type="ECO:0000313" key="5">
    <source>
        <dbReference type="Proteomes" id="UP000092462"/>
    </source>
</evidence>
<evidence type="ECO:0000259" key="3">
    <source>
        <dbReference type="Pfam" id="PF04042"/>
    </source>
</evidence>
<name>A0A1B0D4R2_PHLPP</name>